<feature type="transmembrane region" description="Helical" evidence="7">
    <location>
        <begin position="202"/>
        <end position="220"/>
    </location>
</feature>
<keyword evidence="10" id="KW-1185">Reference proteome</keyword>
<keyword evidence="2" id="KW-0813">Transport</keyword>
<evidence type="ECO:0000256" key="2">
    <source>
        <dbReference type="ARBA" id="ARBA00022448"/>
    </source>
</evidence>
<name>A0AAN6VYV5_9PEZI</name>
<dbReference type="Pfam" id="PF07690">
    <property type="entry name" value="MFS_1"/>
    <property type="match status" value="1"/>
</dbReference>
<reference evidence="9" key="2">
    <citation type="submission" date="2023-05" db="EMBL/GenBank/DDBJ databases">
        <authorList>
            <consortium name="Lawrence Berkeley National Laboratory"/>
            <person name="Steindorff A."/>
            <person name="Hensen N."/>
            <person name="Bonometti L."/>
            <person name="Westerberg I."/>
            <person name="Brannstrom I.O."/>
            <person name="Guillou S."/>
            <person name="Cros-Aarteil S."/>
            <person name="Calhoun S."/>
            <person name="Haridas S."/>
            <person name="Kuo A."/>
            <person name="Mondo S."/>
            <person name="Pangilinan J."/>
            <person name="Riley R."/>
            <person name="Labutti K."/>
            <person name="Andreopoulos B."/>
            <person name="Lipzen A."/>
            <person name="Chen C."/>
            <person name="Yanf M."/>
            <person name="Daum C."/>
            <person name="Ng V."/>
            <person name="Clum A."/>
            <person name="Ohm R."/>
            <person name="Martin F."/>
            <person name="Silar P."/>
            <person name="Natvig D."/>
            <person name="Lalanne C."/>
            <person name="Gautier V."/>
            <person name="Ament-Velasquez S.L."/>
            <person name="Kruys A."/>
            <person name="Hutchinson M.I."/>
            <person name="Powell A.J."/>
            <person name="Barry K."/>
            <person name="Miller A.N."/>
            <person name="Grigoriev I.V."/>
            <person name="Debuchy R."/>
            <person name="Gladieux P."/>
            <person name="Thoren M.H."/>
            <person name="Johannesson H."/>
        </authorList>
    </citation>
    <scope>NUCLEOTIDE SEQUENCE</scope>
    <source>
        <strain evidence="9">CBS 892.96</strain>
    </source>
</reference>
<keyword evidence="4 7" id="KW-1133">Transmembrane helix</keyword>
<comment type="caution">
    <text evidence="9">The sequence shown here is derived from an EMBL/GenBank/DDBJ whole genome shotgun (WGS) entry which is preliminary data.</text>
</comment>
<proteinExistence type="predicted"/>
<feature type="transmembrane region" description="Helical" evidence="7">
    <location>
        <begin position="261"/>
        <end position="283"/>
    </location>
</feature>
<evidence type="ECO:0000256" key="3">
    <source>
        <dbReference type="ARBA" id="ARBA00022692"/>
    </source>
</evidence>
<protein>
    <submittedName>
        <fullName evidence="9">Major facilitator superfamily domain-containing protein</fullName>
    </submittedName>
</protein>
<evidence type="ECO:0000256" key="4">
    <source>
        <dbReference type="ARBA" id="ARBA00022989"/>
    </source>
</evidence>
<keyword evidence="5 7" id="KW-0472">Membrane</keyword>
<dbReference type="PROSITE" id="PS50850">
    <property type="entry name" value="MFS"/>
    <property type="match status" value="1"/>
</dbReference>
<feature type="domain" description="Major facilitator superfamily (MFS) profile" evidence="8">
    <location>
        <begin position="137"/>
        <end position="597"/>
    </location>
</feature>
<dbReference type="PRINTS" id="PR01036">
    <property type="entry name" value="TCRTETB"/>
</dbReference>
<dbReference type="GO" id="GO:0022857">
    <property type="term" value="F:transmembrane transporter activity"/>
    <property type="evidence" value="ECO:0007669"/>
    <property type="project" value="InterPro"/>
</dbReference>
<feature type="transmembrane region" description="Helical" evidence="7">
    <location>
        <begin position="507"/>
        <end position="525"/>
    </location>
</feature>
<dbReference type="AlphaFoldDB" id="A0AAN6VYV5"/>
<sequence>MEVSPNLKRPASFDTSIPTAFAPDYNGHEALRRAVTVDASTASTVPLQTKNDSALRVLKESKRNLETRTAANFPCPSNPPNKSPTATNKGENSVDFSDGHVVEIALSDANSDEQVSEKEKPGQKPYHLFSRREKWLLVWIVSFAGLFSPLSSNIYFPALGAISAHVQAEITMISLTVTVYMAVQGVAPSFWGPLSDTRGRRVTFICTFALYLIANIALAFSDNFATLMACRAIQAAGSAATISVGAGVIGDITTAKERGGFLGSFGGIRMLGQSIGPVIGGIITEFFGFHAIFWFLVILGFISLLVIMIFLPETLRHIAGNGSIALCGIHRPVVTRHISKHWKQPDPPSSQEKDVTALSPQFTLGSVLSPMRFLFEKDVFVTLLFGAFVYTIWSMVTSSTTALFQPRYQLSNLQVGLIFLPNGAACVSGSYFTGKILDSDYRHVESAYRASHGISDDTPLDGKQLSDLPLSRARLRSSWFFIVWFVLAVAGYGFSLSSSLLASKPGMALPLVLQFVIAFTATAIFTQNSALMVDLYPGASASATAVNNLIRCSLGAVGVAGVQFIIDKMGVKVAFLTFAVVTIALTPLMYLQWKYGEFWRAQRIARLARREKEQAVMAQA</sequence>
<feature type="transmembrane region" description="Helical" evidence="7">
    <location>
        <begin position="170"/>
        <end position="190"/>
    </location>
</feature>
<dbReference type="EMBL" id="MU866451">
    <property type="protein sequence ID" value="KAK4172215.1"/>
    <property type="molecule type" value="Genomic_DNA"/>
</dbReference>
<evidence type="ECO:0000256" key="6">
    <source>
        <dbReference type="SAM" id="MobiDB-lite"/>
    </source>
</evidence>
<evidence type="ECO:0000313" key="10">
    <source>
        <dbReference type="Proteomes" id="UP001302321"/>
    </source>
</evidence>
<dbReference type="InterPro" id="IPR036259">
    <property type="entry name" value="MFS_trans_sf"/>
</dbReference>
<dbReference type="SUPFAM" id="SSF103473">
    <property type="entry name" value="MFS general substrate transporter"/>
    <property type="match status" value="1"/>
</dbReference>
<dbReference type="PANTHER" id="PTHR23502">
    <property type="entry name" value="MAJOR FACILITATOR SUPERFAMILY"/>
    <property type="match status" value="1"/>
</dbReference>
<evidence type="ECO:0000256" key="5">
    <source>
        <dbReference type="ARBA" id="ARBA00023136"/>
    </source>
</evidence>
<dbReference type="GO" id="GO:0005886">
    <property type="term" value="C:plasma membrane"/>
    <property type="evidence" value="ECO:0007669"/>
    <property type="project" value="TreeGrafter"/>
</dbReference>
<feature type="compositionally biased region" description="Polar residues" evidence="6">
    <location>
        <begin position="83"/>
        <end position="94"/>
    </location>
</feature>
<feature type="transmembrane region" description="Helical" evidence="7">
    <location>
        <begin position="289"/>
        <end position="311"/>
    </location>
</feature>
<accession>A0AAN6VYV5</accession>
<feature type="region of interest" description="Disordered" evidence="6">
    <location>
        <begin position="66"/>
        <end position="94"/>
    </location>
</feature>
<organism evidence="9 10">
    <name type="scientific">Triangularia setosa</name>
    <dbReference type="NCBI Taxonomy" id="2587417"/>
    <lineage>
        <taxon>Eukaryota</taxon>
        <taxon>Fungi</taxon>
        <taxon>Dikarya</taxon>
        <taxon>Ascomycota</taxon>
        <taxon>Pezizomycotina</taxon>
        <taxon>Sordariomycetes</taxon>
        <taxon>Sordariomycetidae</taxon>
        <taxon>Sordariales</taxon>
        <taxon>Podosporaceae</taxon>
        <taxon>Triangularia</taxon>
    </lineage>
</organism>
<dbReference type="Gene3D" id="1.20.1250.20">
    <property type="entry name" value="MFS general substrate transporter like domains"/>
    <property type="match status" value="1"/>
</dbReference>
<evidence type="ECO:0000256" key="7">
    <source>
        <dbReference type="SAM" id="Phobius"/>
    </source>
</evidence>
<evidence type="ECO:0000256" key="1">
    <source>
        <dbReference type="ARBA" id="ARBA00004141"/>
    </source>
</evidence>
<dbReference type="InterPro" id="IPR011701">
    <property type="entry name" value="MFS"/>
</dbReference>
<feature type="transmembrane region" description="Helical" evidence="7">
    <location>
        <begin position="136"/>
        <end position="158"/>
    </location>
</feature>
<reference evidence="9" key="1">
    <citation type="journal article" date="2023" name="Mol. Phylogenet. Evol.">
        <title>Genome-scale phylogeny and comparative genomics of the fungal order Sordariales.</title>
        <authorList>
            <person name="Hensen N."/>
            <person name="Bonometti L."/>
            <person name="Westerberg I."/>
            <person name="Brannstrom I.O."/>
            <person name="Guillou S."/>
            <person name="Cros-Aarteil S."/>
            <person name="Calhoun S."/>
            <person name="Haridas S."/>
            <person name="Kuo A."/>
            <person name="Mondo S."/>
            <person name="Pangilinan J."/>
            <person name="Riley R."/>
            <person name="LaButti K."/>
            <person name="Andreopoulos B."/>
            <person name="Lipzen A."/>
            <person name="Chen C."/>
            <person name="Yan M."/>
            <person name="Daum C."/>
            <person name="Ng V."/>
            <person name="Clum A."/>
            <person name="Steindorff A."/>
            <person name="Ohm R.A."/>
            <person name="Martin F."/>
            <person name="Silar P."/>
            <person name="Natvig D.O."/>
            <person name="Lalanne C."/>
            <person name="Gautier V."/>
            <person name="Ament-Velasquez S.L."/>
            <person name="Kruys A."/>
            <person name="Hutchinson M.I."/>
            <person name="Powell A.J."/>
            <person name="Barry K."/>
            <person name="Miller A.N."/>
            <person name="Grigoriev I.V."/>
            <person name="Debuchy R."/>
            <person name="Gladieux P."/>
            <person name="Hiltunen Thoren M."/>
            <person name="Johannesson H."/>
        </authorList>
    </citation>
    <scope>NUCLEOTIDE SEQUENCE</scope>
    <source>
        <strain evidence="9">CBS 892.96</strain>
    </source>
</reference>
<feature type="transmembrane region" description="Helical" evidence="7">
    <location>
        <begin position="232"/>
        <end position="249"/>
    </location>
</feature>
<evidence type="ECO:0000313" key="9">
    <source>
        <dbReference type="EMBL" id="KAK4172215.1"/>
    </source>
</evidence>
<evidence type="ECO:0000259" key="8">
    <source>
        <dbReference type="PROSITE" id="PS50850"/>
    </source>
</evidence>
<dbReference type="Proteomes" id="UP001302321">
    <property type="component" value="Unassembled WGS sequence"/>
</dbReference>
<keyword evidence="3 7" id="KW-0812">Transmembrane</keyword>
<feature type="transmembrane region" description="Helical" evidence="7">
    <location>
        <begin position="379"/>
        <end position="396"/>
    </location>
</feature>
<feature type="transmembrane region" description="Helical" evidence="7">
    <location>
        <begin position="545"/>
        <end position="566"/>
    </location>
</feature>
<feature type="transmembrane region" description="Helical" evidence="7">
    <location>
        <begin position="478"/>
        <end position="495"/>
    </location>
</feature>
<feature type="transmembrane region" description="Helical" evidence="7">
    <location>
        <begin position="573"/>
        <end position="593"/>
    </location>
</feature>
<dbReference type="InterPro" id="IPR020846">
    <property type="entry name" value="MFS_dom"/>
</dbReference>
<gene>
    <name evidence="9" type="ORF">QBC36DRAFT_363385</name>
</gene>
<dbReference type="PANTHER" id="PTHR23502:SF26">
    <property type="entry name" value="MAJOR FACILITATOR SUPERFAMILY (MFS) PROFILE DOMAIN-CONTAINING PROTEIN"/>
    <property type="match status" value="1"/>
</dbReference>
<dbReference type="FunFam" id="1.20.1720.10:FF:000009">
    <property type="entry name" value="MFS multidrug transporter"/>
    <property type="match status" value="1"/>
</dbReference>
<comment type="subcellular location">
    <subcellularLocation>
        <location evidence="1">Membrane</location>
        <topology evidence="1">Multi-pass membrane protein</topology>
    </subcellularLocation>
</comment>